<accession>A0A8S8XD87</accession>
<evidence type="ECO:0000256" key="1">
    <source>
        <dbReference type="SAM" id="SignalP"/>
    </source>
</evidence>
<evidence type="ECO:0000313" key="2">
    <source>
        <dbReference type="EMBL" id="GIL39831.1"/>
    </source>
</evidence>
<dbReference type="RefSeq" id="WP_420242951.1">
    <property type="nucleotide sequence ID" value="NZ_BOPV01000001.1"/>
</dbReference>
<gene>
    <name evidence="2" type="ORF">TMPK1_20680</name>
</gene>
<organism evidence="2 3">
    <name type="scientific">Roseiterribacter gracilis</name>
    <dbReference type="NCBI Taxonomy" id="2812848"/>
    <lineage>
        <taxon>Bacteria</taxon>
        <taxon>Pseudomonadati</taxon>
        <taxon>Pseudomonadota</taxon>
        <taxon>Alphaproteobacteria</taxon>
        <taxon>Rhodospirillales</taxon>
        <taxon>Roseiterribacteraceae</taxon>
        <taxon>Roseiterribacter</taxon>
    </lineage>
</organism>
<dbReference type="InterPro" id="IPR011048">
    <property type="entry name" value="Haem_d1_sf"/>
</dbReference>
<comment type="caution">
    <text evidence="2">The sequence shown here is derived from an EMBL/GenBank/DDBJ whole genome shotgun (WGS) entry which is preliminary data.</text>
</comment>
<evidence type="ECO:0000313" key="3">
    <source>
        <dbReference type="Proteomes" id="UP000681075"/>
    </source>
</evidence>
<dbReference type="SUPFAM" id="SSF51004">
    <property type="entry name" value="C-terminal (heme d1) domain of cytochrome cd1-nitrite reductase"/>
    <property type="match status" value="1"/>
</dbReference>
<keyword evidence="1" id="KW-0732">Signal</keyword>
<evidence type="ECO:0008006" key="4">
    <source>
        <dbReference type="Google" id="ProtNLM"/>
    </source>
</evidence>
<dbReference type="Gene3D" id="2.130.10.10">
    <property type="entry name" value="YVTN repeat-like/Quinoprotein amine dehydrogenase"/>
    <property type="match status" value="1"/>
</dbReference>
<sequence>MRRVLFALVASILATSAQAAADAPWKIVGHIALPDGGWDYVSYDPDTKRIYLARPDGVLAVDIATRAVTPRLTEGSRMHGVAPVPGTGIAVATNGGDDTALVFETATGKKLAQIPTGKKPDAVLYDPATKLVAVMNNGNGEITLIDPQQKISAGTIAVGGALEFAALDDAGKLWVNVEDKAELVAVDLKTKRVLSTTKLPNCEEPTGLAFAAAEHRLVSVCKNGRAVVTDSRTGKVRADIAIGKRPDAAIYDAKRHEVLVPCGEGVLSVISFADPERPRTIATVPTQQGARTGTLADDGRLYLPTAKFTPDPAGGRPKPVPGSTELLVLAR</sequence>
<feature type="signal peptide" evidence="1">
    <location>
        <begin position="1"/>
        <end position="19"/>
    </location>
</feature>
<feature type="chain" id="PRO_5035763056" description="YncE family protein" evidence="1">
    <location>
        <begin position="20"/>
        <end position="331"/>
    </location>
</feature>
<dbReference type="PANTHER" id="PTHR47197">
    <property type="entry name" value="PROTEIN NIRF"/>
    <property type="match status" value="1"/>
</dbReference>
<proteinExistence type="predicted"/>
<dbReference type="Proteomes" id="UP000681075">
    <property type="component" value="Unassembled WGS sequence"/>
</dbReference>
<name>A0A8S8XD87_9PROT</name>
<dbReference type="InterPro" id="IPR015943">
    <property type="entry name" value="WD40/YVTN_repeat-like_dom_sf"/>
</dbReference>
<dbReference type="PANTHER" id="PTHR47197:SF3">
    <property type="entry name" value="DIHYDRO-HEME D1 DEHYDROGENASE"/>
    <property type="match status" value="1"/>
</dbReference>
<dbReference type="InterPro" id="IPR051200">
    <property type="entry name" value="Host-pathogen_enzymatic-act"/>
</dbReference>
<protein>
    <recommendedName>
        <fullName evidence="4">YncE family protein</fullName>
    </recommendedName>
</protein>
<keyword evidence="3" id="KW-1185">Reference proteome</keyword>
<dbReference type="EMBL" id="BOPV01000001">
    <property type="protein sequence ID" value="GIL39831.1"/>
    <property type="molecule type" value="Genomic_DNA"/>
</dbReference>
<dbReference type="AlphaFoldDB" id="A0A8S8XD87"/>
<reference evidence="2" key="1">
    <citation type="submission" date="2021-02" db="EMBL/GenBank/DDBJ databases">
        <title>Genome sequence of Rhodospirillales sp. strain TMPK1 isolated from soil.</title>
        <authorList>
            <person name="Nakai R."/>
            <person name="Kusada H."/>
            <person name="Tamaki H."/>
        </authorList>
    </citation>
    <scope>NUCLEOTIDE SEQUENCE</scope>
    <source>
        <strain evidence="2">TMPK1</strain>
    </source>
</reference>